<evidence type="ECO:0000256" key="3">
    <source>
        <dbReference type="ARBA" id="ARBA00022927"/>
    </source>
</evidence>
<dbReference type="GO" id="GO:0031629">
    <property type="term" value="P:synaptic vesicle fusion to presynaptic active zone membrane"/>
    <property type="evidence" value="ECO:0007669"/>
    <property type="project" value="TreeGrafter"/>
</dbReference>
<keyword evidence="3" id="KW-0653">Protein transport</keyword>
<dbReference type="GO" id="GO:0019905">
    <property type="term" value="F:syntaxin binding"/>
    <property type="evidence" value="ECO:0007669"/>
    <property type="project" value="TreeGrafter"/>
</dbReference>
<dbReference type="GO" id="GO:0015031">
    <property type="term" value="P:protein transport"/>
    <property type="evidence" value="ECO:0007669"/>
    <property type="project" value="UniProtKB-KW"/>
</dbReference>
<dbReference type="GO" id="GO:0005484">
    <property type="term" value="F:SNAP receptor activity"/>
    <property type="evidence" value="ECO:0007669"/>
    <property type="project" value="TreeGrafter"/>
</dbReference>
<name>A0A913YGS9_EXADI</name>
<dbReference type="FunFam" id="1.20.5.110:FF:000041">
    <property type="entry name" value="Synaptosomal-associated protein 29"/>
    <property type="match status" value="1"/>
</dbReference>
<evidence type="ECO:0000256" key="2">
    <source>
        <dbReference type="ARBA" id="ARBA00022448"/>
    </source>
</evidence>
<evidence type="ECO:0000256" key="5">
    <source>
        <dbReference type="SAM" id="MobiDB-lite"/>
    </source>
</evidence>
<evidence type="ECO:0000313" key="8">
    <source>
        <dbReference type="Proteomes" id="UP000887567"/>
    </source>
</evidence>
<dbReference type="CDD" id="cd15856">
    <property type="entry name" value="SNARE_SNAP29C"/>
    <property type="match status" value="1"/>
</dbReference>
<evidence type="ECO:0000313" key="7">
    <source>
        <dbReference type="EnsemblMetazoa" id="XP_028513621.1"/>
    </source>
</evidence>
<dbReference type="PANTHER" id="PTHR19305:SF9">
    <property type="entry name" value="SYNAPTOSOMAL-ASSOCIATED PROTEIN 29"/>
    <property type="match status" value="1"/>
</dbReference>
<dbReference type="GO" id="GO:0098793">
    <property type="term" value="C:presynapse"/>
    <property type="evidence" value="ECO:0007669"/>
    <property type="project" value="GOC"/>
</dbReference>
<dbReference type="Proteomes" id="UP000887567">
    <property type="component" value="Unplaced"/>
</dbReference>
<feature type="compositionally biased region" description="Polar residues" evidence="5">
    <location>
        <begin position="132"/>
        <end position="155"/>
    </location>
</feature>
<dbReference type="KEGG" id="epa:110234924"/>
<organism evidence="7 8">
    <name type="scientific">Exaiptasia diaphana</name>
    <name type="common">Tropical sea anemone</name>
    <name type="synonym">Aiptasia pulchella</name>
    <dbReference type="NCBI Taxonomy" id="2652724"/>
    <lineage>
        <taxon>Eukaryota</taxon>
        <taxon>Metazoa</taxon>
        <taxon>Cnidaria</taxon>
        <taxon>Anthozoa</taxon>
        <taxon>Hexacorallia</taxon>
        <taxon>Actiniaria</taxon>
        <taxon>Aiptasiidae</taxon>
        <taxon>Exaiptasia</taxon>
    </lineage>
</organism>
<dbReference type="Gene3D" id="1.20.5.110">
    <property type="match status" value="2"/>
</dbReference>
<dbReference type="PROSITE" id="PS50192">
    <property type="entry name" value="T_SNARE"/>
    <property type="match status" value="2"/>
</dbReference>
<dbReference type="OrthoDB" id="18679at2759"/>
<feature type="domain" description="T-SNARE coiled-coil homology" evidence="6">
    <location>
        <begin position="168"/>
        <end position="230"/>
    </location>
</feature>
<protein>
    <recommendedName>
        <fullName evidence="6">t-SNARE coiled-coil homology domain-containing protein</fullName>
    </recommendedName>
</protein>
<accession>A0A913YGS9</accession>
<evidence type="ECO:0000256" key="4">
    <source>
        <dbReference type="ARBA" id="ARBA00023054"/>
    </source>
</evidence>
<reference evidence="7" key="1">
    <citation type="submission" date="2022-11" db="UniProtKB">
        <authorList>
            <consortium name="EnsemblMetazoa"/>
        </authorList>
    </citation>
    <scope>IDENTIFICATION</scope>
</reference>
<dbReference type="GO" id="GO:0031201">
    <property type="term" value="C:SNARE complex"/>
    <property type="evidence" value="ECO:0007669"/>
    <property type="project" value="TreeGrafter"/>
</dbReference>
<dbReference type="EnsemblMetazoa" id="XM_028657820.1">
    <property type="protein sequence ID" value="XP_028513621.1"/>
    <property type="gene ID" value="LOC110234924"/>
</dbReference>
<comment type="similarity">
    <text evidence="1">Belongs to the SNAP-25 family.</text>
</comment>
<sequence>MAANIGKAKVDRSNPFLDDQDDDFEFVNGDQIQRQMRQAQQRTLESTKRSLALIDDSHDMACKTAEELVYQGEQLNRIERNLDVIHDDMNVANRHITSMKSIWGTVGNYFKRAPKKTASEIPATEPQPGLGNITTSHAFEPSPSGSKQYGTSPSSNYYRQEQTLRSNDPYERQVNENLDLMSQGLSRLKEDAMILGCEIDRQNEQLPRITMKAETADIKVQKAQKDIRKMLR</sequence>
<dbReference type="RefSeq" id="XP_028513621.1">
    <property type="nucleotide sequence ID" value="XM_028657820.1"/>
</dbReference>
<keyword evidence="2" id="KW-0813">Transport</keyword>
<dbReference type="InterPro" id="IPR000727">
    <property type="entry name" value="T_SNARE_dom"/>
</dbReference>
<evidence type="ECO:0000259" key="6">
    <source>
        <dbReference type="PROSITE" id="PS50192"/>
    </source>
</evidence>
<dbReference type="GeneID" id="110234924"/>
<dbReference type="OMA" id="TKMSLMM"/>
<dbReference type="SUPFAM" id="SSF58038">
    <property type="entry name" value="SNARE fusion complex"/>
    <property type="match status" value="2"/>
</dbReference>
<keyword evidence="8" id="KW-1185">Reference proteome</keyword>
<evidence type="ECO:0000256" key="1">
    <source>
        <dbReference type="ARBA" id="ARBA00009480"/>
    </source>
</evidence>
<dbReference type="GO" id="GO:0005886">
    <property type="term" value="C:plasma membrane"/>
    <property type="evidence" value="ECO:0007669"/>
    <property type="project" value="TreeGrafter"/>
</dbReference>
<dbReference type="SMART" id="SM00397">
    <property type="entry name" value="t_SNARE"/>
    <property type="match status" value="2"/>
</dbReference>
<feature type="region of interest" description="Disordered" evidence="5">
    <location>
        <begin position="117"/>
        <end position="155"/>
    </location>
</feature>
<keyword evidence="4" id="KW-0175">Coiled coil</keyword>
<dbReference type="PANTHER" id="PTHR19305">
    <property type="entry name" value="SYNAPTOSOMAL ASSOCIATED PROTEIN"/>
    <property type="match status" value="1"/>
</dbReference>
<dbReference type="GO" id="GO:0016082">
    <property type="term" value="P:synaptic vesicle priming"/>
    <property type="evidence" value="ECO:0007669"/>
    <property type="project" value="TreeGrafter"/>
</dbReference>
<proteinExistence type="inferred from homology"/>
<feature type="domain" description="T-SNARE coiled-coil homology" evidence="6">
    <location>
        <begin position="37"/>
        <end position="99"/>
    </location>
</feature>
<dbReference type="AlphaFoldDB" id="A0A913YGS9"/>